<dbReference type="Proteomes" id="UP001165080">
    <property type="component" value="Unassembled WGS sequence"/>
</dbReference>
<organism evidence="1 2">
    <name type="scientific">Pleodorina starrii</name>
    <dbReference type="NCBI Taxonomy" id="330485"/>
    <lineage>
        <taxon>Eukaryota</taxon>
        <taxon>Viridiplantae</taxon>
        <taxon>Chlorophyta</taxon>
        <taxon>core chlorophytes</taxon>
        <taxon>Chlorophyceae</taxon>
        <taxon>CS clade</taxon>
        <taxon>Chlamydomonadales</taxon>
        <taxon>Volvocaceae</taxon>
        <taxon>Pleodorina</taxon>
    </lineage>
</organism>
<proteinExistence type="predicted"/>
<protein>
    <submittedName>
        <fullName evidence="1">Uncharacterized protein</fullName>
    </submittedName>
</protein>
<accession>A0A9W6BF28</accession>
<dbReference type="AlphaFoldDB" id="A0A9W6BF28"/>
<reference evidence="1 2" key="1">
    <citation type="journal article" date="2023" name="Commun. Biol.">
        <title>Reorganization of the ancestral sex-determining regions during the evolution of trioecy in Pleodorina starrii.</title>
        <authorList>
            <person name="Takahashi K."/>
            <person name="Suzuki S."/>
            <person name="Kawai-Toyooka H."/>
            <person name="Yamamoto K."/>
            <person name="Hamaji T."/>
            <person name="Ootsuki R."/>
            <person name="Yamaguchi H."/>
            <person name="Kawachi M."/>
            <person name="Higashiyama T."/>
            <person name="Nozaki H."/>
        </authorList>
    </citation>
    <scope>NUCLEOTIDE SEQUENCE [LARGE SCALE GENOMIC DNA]</scope>
    <source>
        <strain evidence="1 2">NIES-4479</strain>
    </source>
</reference>
<dbReference type="EMBL" id="BRXU01000004">
    <property type="protein sequence ID" value="GLC50868.1"/>
    <property type="molecule type" value="Genomic_DNA"/>
</dbReference>
<gene>
    <name evidence="1" type="primary">PLEST008592</name>
    <name evidence="1" type="ORF">PLESTB_000441000</name>
</gene>
<keyword evidence="2" id="KW-1185">Reference proteome</keyword>
<comment type="caution">
    <text evidence="1">The sequence shown here is derived from an EMBL/GenBank/DDBJ whole genome shotgun (WGS) entry which is preliminary data.</text>
</comment>
<sequence>MESGSNATTALSITANVAAGALLAKVAALLASGGTLPATLLPHLAIHKSTEKEYHSTSALKGSLAGKVAVASAPAPAARSHASALALPAEWLVVTSAAEWFDQHRQASAAGALLATVFISDAAALAHSPLLERLRRNFGAGPDAPVRFVFVHIEDDFQRRHSACAAAAATSALARGTGSLTLGRVSHTAALHGLDVALTSFLPDGVRAFPSLLLTAGPAGGSAAASSAPWSWSAATRVGELTQLVSDWAFIIQEERRRRQPLQSEQRQAAEEEKVAVEEEAEVAAGMKRELRRAPPAVAAAASVSRVLVGA</sequence>
<name>A0A9W6BF28_9CHLO</name>
<evidence type="ECO:0000313" key="2">
    <source>
        <dbReference type="Proteomes" id="UP001165080"/>
    </source>
</evidence>
<evidence type="ECO:0000313" key="1">
    <source>
        <dbReference type="EMBL" id="GLC50868.1"/>
    </source>
</evidence>